<dbReference type="Gene3D" id="2.30.30.220">
    <property type="entry name" value="SspB-like"/>
    <property type="match status" value="1"/>
</dbReference>
<reference evidence="2" key="2">
    <citation type="submission" date="2023-01" db="EMBL/GenBank/DDBJ databases">
        <title>Draft genome sequence of Agaribacter marinus strain NBRC 110023.</title>
        <authorList>
            <person name="Sun Q."/>
            <person name="Mori K."/>
        </authorList>
    </citation>
    <scope>NUCLEOTIDE SEQUENCE</scope>
    <source>
        <strain evidence="2">NBRC 110023</strain>
    </source>
</reference>
<accession>A0AA37SZN7</accession>
<dbReference type="InterPro" id="IPR036760">
    <property type="entry name" value="SspB-like_sf"/>
</dbReference>
<protein>
    <submittedName>
        <fullName evidence="2">Stringent starvation protein B</fullName>
    </submittedName>
</protein>
<dbReference type="EMBL" id="BSOT01000012">
    <property type="protein sequence ID" value="GLR72748.1"/>
    <property type="molecule type" value="Genomic_DNA"/>
</dbReference>
<dbReference type="Pfam" id="PF04386">
    <property type="entry name" value="SspB"/>
    <property type="match status" value="1"/>
</dbReference>
<evidence type="ECO:0000313" key="3">
    <source>
        <dbReference type="Proteomes" id="UP001156601"/>
    </source>
</evidence>
<dbReference type="InterPro" id="IPR007481">
    <property type="entry name" value="SspB"/>
</dbReference>
<name>A0AA37SZN7_9ALTE</name>
<dbReference type="RefSeq" id="WP_284219164.1">
    <property type="nucleotide sequence ID" value="NZ_BSOT01000012.1"/>
</dbReference>
<feature type="region of interest" description="Disordered" evidence="1">
    <location>
        <begin position="104"/>
        <end position="150"/>
    </location>
</feature>
<feature type="compositionally biased region" description="Polar residues" evidence="1">
    <location>
        <begin position="104"/>
        <end position="116"/>
    </location>
</feature>
<comment type="caution">
    <text evidence="2">The sequence shown here is derived from an EMBL/GenBank/DDBJ whole genome shotgun (WGS) entry which is preliminary data.</text>
</comment>
<dbReference type="GO" id="GO:0005829">
    <property type="term" value="C:cytosol"/>
    <property type="evidence" value="ECO:0007669"/>
    <property type="project" value="TreeGrafter"/>
</dbReference>
<gene>
    <name evidence="2" type="ORF">GCM10007852_36560</name>
</gene>
<evidence type="ECO:0000313" key="2">
    <source>
        <dbReference type="EMBL" id="GLR72748.1"/>
    </source>
</evidence>
<dbReference type="NCBIfam" id="NF008769">
    <property type="entry name" value="PRK11798.2-5"/>
    <property type="match status" value="1"/>
</dbReference>
<dbReference type="PANTHER" id="PTHR37486:SF1">
    <property type="entry name" value="STRINGENT STARVATION PROTEIN B"/>
    <property type="match status" value="1"/>
</dbReference>
<dbReference type="GO" id="GO:0045732">
    <property type="term" value="P:positive regulation of protein catabolic process"/>
    <property type="evidence" value="ECO:0007669"/>
    <property type="project" value="TreeGrafter"/>
</dbReference>
<proteinExistence type="predicted"/>
<dbReference type="NCBIfam" id="NF008763">
    <property type="entry name" value="PRK11798.1-2"/>
    <property type="match status" value="1"/>
</dbReference>
<dbReference type="SUPFAM" id="SSF101738">
    <property type="entry name" value="SspB-like"/>
    <property type="match status" value="1"/>
</dbReference>
<evidence type="ECO:0000256" key="1">
    <source>
        <dbReference type="SAM" id="MobiDB-lite"/>
    </source>
</evidence>
<dbReference type="Proteomes" id="UP001156601">
    <property type="component" value="Unassembled WGS sequence"/>
</dbReference>
<dbReference type="AlphaFoldDB" id="A0AA37SZN7"/>
<dbReference type="PANTHER" id="PTHR37486">
    <property type="entry name" value="STRINGENT STARVATION PROTEIN B"/>
    <property type="match status" value="1"/>
</dbReference>
<dbReference type="GO" id="GO:0005840">
    <property type="term" value="C:ribosome"/>
    <property type="evidence" value="ECO:0007669"/>
    <property type="project" value="TreeGrafter"/>
</dbReference>
<dbReference type="PIRSF" id="PIRSF005276">
    <property type="entry name" value="SspB"/>
    <property type="match status" value="1"/>
</dbReference>
<sequence>MQQGMTSNQPYLLKAFYEWIVDNGLTPYVVVSTQWPDVDVPMQFVKDEQIVLNISPNACVNFMMDVDAISFQARFGGQPTNVMFPCEAVGAIYAKENGAGTVFTQELPATSTSSDANESEKPALSDVPSQSADKPKADKPRSKATLRVVK</sequence>
<reference evidence="2" key="1">
    <citation type="journal article" date="2014" name="Int. J. Syst. Evol. Microbiol.">
        <title>Complete genome sequence of Corynebacterium casei LMG S-19264T (=DSM 44701T), isolated from a smear-ripened cheese.</title>
        <authorList>
            <consortium name="US DOE Joint Genome Institute (JGI-PGF)"/>
            <person name="Walter F."/>
            <person name="Albersmeier A."/>
            <person name="Kalinowski J."/>
            <person name="Ruckert C."/>
        </authorList>
    </citation>
    <scope>NUCLEOTIDE SEQUENCE</scope>
    <source>
        <strain evidence="2">NBRC 110023</strain>
    </source>
</reference>
<organism evidence="2 3">
    <name type="scientific">Agaribacter marinus</name>
    <dbReference type="NCBI Taxonomy" id="1431249"/>
    <lineage>
        <taxon>Bacteria</taxon>
        <taxon>Pseudomonadati</taxon>
        <taxon>Pseudomonadota</taxon>
        <taxon>Gammaproteobacteria</taxon>
        <taxon>Alteromonadales</taxon>
        <taxon>Alteromonadaceae</taxon>
        <taxon>Agaribacter</taxon>
    </lineage>
</organism>
<keyword evidence="3" id="KW-1185">Reference proteome</keyword>